<evidence type="ECO:0000259" key="2">
    <source>
        <dbReference type="Pfam" id="PF07859"/>
    </source>
</evidence>
<reference evidence="3 4" key="1">
    <citation type="submission" date="2024-08" db="EMBL/GenBank/DDBJ databases">
        <title>Mycobacterium servetensis sp. nov., a novel rapid-growing mycobacterial species recovered from a human patient in Zaragoza, Spain.</title>
        <authorList>
            <person name="Tristancho-Baro A.I."/>
            <person name="Buenestado-Serrano S."/>
            <person name="Garcia De Viedma D."/>
            <person name="Milagro-Beamonte A."/>
            <person name="Burillo N."/>
            <person name="Sanz S."/>
            <person name="Lopez-Calleja A.I."/>
            <person name="Penas-Utrilla D."/>
            <person name="Guardingo M."/>
            <person name="Garcia M.J."/>
            <person name="Vinuelas-Bayon J."/>
        </authorList>
    </citation>
    <scope>NUCLEOTIDE SEQUENCE [LARGE SCALE GENOMIC DNA]</scope>
    <source>
        <strain evidence="4">HUMS_12744610</strain>
    </source>
</reference>
<evidence type="ECO:0000313" key="3">
    <source>
        <dbReference type="EMBL" id="MEY8017245.1"/>
    </source>
</evidence>
<name>A0ABV4C4P9_9MYCO</name>
<keyword evidence="1 3" id="KW-0378">Hydrolase</keyword>
<dbReference type="SUPFAM" id="SSF53474">
    <property type="entry name" value="alpha/beta-Hydrolases"/>
    <property type="match status" value="1"/>
</dbReference>
<dbReference type="PANTHER" id="PTHR48081:SF8">
    <property type="entry name" value="ALPHA_BETA HYDROLASE FOLD-3 DOMAIN-CONTAINING PROTEIN-RELATED"/>
    <property type="match status" value="1"/>
</dbReference>
<protein>
    <submittedName>
        <fullName evidence="3">Alpha/beta hydrolase</fullName>
    </submittedName>
</protein>
<keyword evidence="4" id="KW-1185">Reference proteome</keyword>
<dbReference type="InterPro" id="IPR013094">
    <property type="entry name" value="AB_hydrolase_3"/>
</dbReference>
<dbReference type="RefSeq" id="WP_369741680.1">
    <property type="nucleotide sequence ID" value="NZ_JBGEDP010000001.1"/>
</dbReference>
<dbReference type="Gene3D" id="3.40.50.1820">
    <property type="entry name" value="alpha/beta hydrolase"/>
    <property type="match status" value="2"/>
</dbReference>
<dbReference type="Proteomes" id="UP001564760">
    <property type="component" value="Unassembled WGS sequence"/>
</dbReference>
<dbReference type="InterPro" id="IPR050300">
    <property type="entry name" value="GDXG_lipolytic_enzyme"/>
</dbReference>
<dbReference type="EMBL" id="JBGEDP010000001">
    <property type="protein sequence ID" value="MEY8017245.1"/>
    <property type="molecule type" value="Genomic_DNA"/>
</dbReference>
<feature type="domain" description="Alpha/beta hydrolase fold-3" evidence="2">
    <location>
        <begin position="1"/>
        <end position="44"/>
    </location>
</feature>
<dbReference type="PANTHER" id="PTHR48081">
    <property type="entry name" value="AB HYDROLASE SUPERFAMILY PROTEIN C4A8.06C"/>
    <property type="match status" value="1"/>
</dbReference>
<organism evidence="3 4">
    <name type="scientific">Mycobacterium servetii</name>
    <dbReference type="NCBI Taxonomy" id="3237418"/>
    <lineage>
        <taxon>Bacteria</taxon>
        <taxon>Bacillati</taxon>
        <taxon>Actinomycetota</taxon>
        <taxon>Actinomycetes</taxon>
        <taxon>Mycobacteriales</taxon>
        <taxon>Mycobacteriaceae</taxon>
        <taxon>Mycobacterium</taxon>
    </lineage>
</organism>
<sequence>MHGGGYTYGTLDEFEVPVRLIAERAGISTDAVGYRLAPESKYPTRNLLRDGDDARDPCITPMNAPSHTGLPPAILVTNGFDPLRDVGHAYARKLAAAVNELTYIHHPDLIPGFPQFSRSSKAAHRATLEVADRIGAAIG</sequence>
<dbReference type="Pfam" id="PF07859">
    <property type="entry name" value="Abhydrolase_3"/>
    <property type="match status" value="2"/>
</dbReference>
<proteinExistence type="predicted"/>
<evidence type="ECO:0000256" key="1">
    <source>
        <dbReference type="ARBA" id="ARBA00022801"/>
    </source>
</evidence>
<accession>A0ABV4C4P9</accession>
<dbReference type="InterPro" id="IPR029058">
    <property type="entry name" value="AB_hydrolase_fold"/>
</dbReference>
<dbReference type="GO" id="GO:0016787">
    <property type="term" value="F:hydrolase activity"/>
    <property type="evidence" value="ECO:0007669"/>
    <property type="project" value="UniProtKB-KW"/>
</dbReference>
<gene>
    <name evidence="3" type="ORF">AB8998_20710</name>
</gene>
<evidence type="ECO:0000313" key="4">
    <source>
        <dbReference type="Proteomes" id="UP001564760"/>
    </source>
</evidence>
<comment type="caution">
    <text evidence="3">The sequence shown here is derived from an EMBL/GenBank/DDBJ whole genome shotgun (WGS) entry which is preliminary data.</text>
</comment>
<feature type="domain" description="Alpha/beta hydrolase fold-3" evidence="2">
    <location>
        <begin position="46"/>
        <end position="113"/>
    </location>
</feature>